<dbReference type="KEGG" id="bcad:DBX24_08335"/>
<dbReference type="Gene3D" id="3.30.530.20">
    <property type="match status" value="1"/>
</dbReference>
<sequence>MRRFQYFLLVILLVFGGFAVFKHYNTAGEIHIFVVQKEIPYPLEKVYPQFSNFQNFTRWNRYFSDEKNLGIDYFQPYEGVESSIYFKTEKGKRNGEMYIRAEKPYELLKYELFDTNTSKPYLITVRFIETPSGNTKIVWRIRTPKRTLIEKYSDFWEDKTSIIYLDKSLNNLTDILANKVDRDRQINTIKYDSIIVEQGKEGVLLGINSGAKNKKEELFPSIVKDYNKVYNFVTTDLEKREDEVGFPVLIASTDNFHQKEVSYYLGIPVSHKVEVSDNNFSFRNMKNEKLYSIFYKGKYENRKPSIDKLLQKAKMDNLRHGNIMETFISHPEEDKDVMIKFSIPVFR</sequence>
<proteinExistence type="predicted"/>
<protein>
    <submittedName>
        <fullName evidence="1">Polyketide cyclase</fullName>
    </submittedName>
</protein>
<evidence type="ECO:0000313" key="2">
    <source>
        <dbReference type="Proteomes" id="UP000464318"/>
    </source>
</evidence>
<organism evidence="1 2">
    <name type="scientific">Bergeyella cardium</name>
    <dbReference type="NCBI Taxonomy" id="1585976"/>
    <lineage>
        <taxon>Bacteria</taxon>
        <taxon>Pseudomonadati</taxon>
        <taxon>Bacteroidota</taxon>
        <taxon>Flavobacteriia</taxon>
        <taxon>Flavobacteriales</taxon>
        <taxon>Weeksellaceae</taxon>
        <taxon>Bergeyella</taxon>
    </lineage>
</organism>
<accession>A0A6P1QV28</accession>
<dbReference type="RefSeq" id="WP_160224565.1">
    <property type="nucleotide sequence ID" value="NZ_CP029149.1"/>
</dbReference>
<dbReference type="SUPFAM" id="SSF55961">
    <property type="entry name" value="Bet v1-like"/>
    <property type="match status" value="1"/>
</dbReference>
<evidence type="ECO:0000313" key="1">
    <source>
        <dbReference type="EMBL" id="QHN65886.1"/>
    </source>
</evidence>
<name>A0A6P1QV28_9FLAO</name>
<dbReference type="AlphaFoldDB" id="A0A6P1QV28"/>
<gene>
    <name evidence="1" type="ORF">DBX24_08335</name>
</gene>
<dbReference type="InterPro" id="IPR023393">
    <property type="entry name" value="START-like_dom_sf"/>
</dbReference>
<keyword evidence="2" id="KW-1185">Reference proteome</keyword>
<dbReference type="InterPro" id="IPR011256">
    <property type="entry name" value="Reg_factor_effector_dom_sf"/>
</dbReference>
<reference evidence="1 2" key="1">
    <citation type="submission" date="2018-04" db="EMBL/GenBank/DDBJ databases">
        <title>Characteristic and Complete Genome Sequencing of A Novel Member of Infective Endocarditis Causative Bacteria: Bergeyella cardium QL-PH.</title>
        <authorList>
            <person name="Pan H."/>
            <person name="Sun E."/>
            <person name="Zhang Y."/>
        </authorList>
    </citation>
    <scope>NUCLEOTIDE SEQUENCE [LARGE SCALE GENOMIC DNA]</scope>
    <source>
        <strain evidence="1 2">HPQL</strain>
    </source>
</reference>
<dbReference type="OrthoDB" id="1451838at2"/>
<dbReference type="Gene3D" id="3.20.80.10">
    <property type="entry name" value="Regulatory factor, effector binding domain"/>
    <property type="match status" value="1"/>
</dbReference>
<dbReference type="Proteomes" id="UP000464318">
    <property type="component" value="Chromosome"/>
</dbReference>
<dbReference type="EMBL" id="CP029149">
    <property type="protein sequence ID" value="QHN65886.1"/>
    <property type="molecule type" value="Genomic_DNA"/>
</dbReference>